<accession>A0A178MS58</accession>
<evidence type="ECO:0000313" key="3">
    <source>
        <dbReference type="EMBL" id="OAN52210.1"/>
    </source>
</evidence>
<dbReference type="SUPFAM" id="SSF53756">
    <property type="entry name" value="UDP-Glycosyltransferase/glycogen phosphorylase"/>
    <property type="match status" value="1"/>
</dbReference>
<dbReference type="RefSeq" id="WP_068491018.1">
    <property type="nucleotide sequence ID" value="NZ_LWQT01000044.1"/>
</dbReference>
<dbReference type="CDD" id="cd03789">
    <property type="entry name" value="GT9_LPS_heptosyltransferase"/>
    <property type="match status" value="1"/>
</dbReference>
<name>A0A178MS58_9PROT</name>
<dbReference type="PANTHER" id="PTHR30160">
    <property type="entry name" value="TETRAACYLDISACCHARIDE 4'-KINASE-RELATED"/>
    <property type="match status" value="1"/>
</dbReference>
<reference evidence="3 4" key="1">
    <citation type="submission" date="2016-04" db="EMBL/GenBank/DDBJ databases">
        <title>Draft genome sequence of freshwater magnetotactic bacteria Magnetospirillum marisnigri SP-1 and Magnetospirillum moscoviense BB-1.</title>
        <authorList>
            <person name="Koziaeva V."/>
            <person name="Dziuba M.V."/>
            <person name="Ivanov T.M."/>
            <person name="Kuznetsov B."/>
            <person name="Grouzdev D.S."/>
        </authorList>
    </citation>
    <scope>NUCLEOTIDE SEQUENCE [LARGE SCALE GENOMIC DNA]</scope>
    <source>
        <strain evidence="3 4">SP-1</strain>
    </source>
</reference>
<dbReference type="STRING" id="1285242.A6A04_00465"/>
<dbReference type="InterPro" id="IPR051199">
    <property type="entry name" value="LPS_LOS_Heptosyltrfase"/>
</dbReference>
<dbReference type="EMBL" id="LWQT01000044">
    <property type="protein sequence ID" value="OAN52210.1"/>
    <property type="molecule type" value="Genomic_DNA"/>
</dbReference>
<evidence type="ECO:0000256" key="1">
    <source>
        <dbReference type="ARBA" id="ARBA00022676"/>
    </source>
</evidence>
<evidence type="ECO:0000313" key="4">
    <source>
        <dbReference type="Proteomes" id="UP000078428"/>
    </source>
</evidence>
<keyword evidence="1" id="KW-0328">Glycosyltransferase</keyword>
<dbReference type="AlphaFoldDB" id="A0A178MS58"/>
<protein>
    <submittedName>
        <fullName evidence="3">ADP-heptose--LPS heptosyltransferase</fullName>
    </submittedName>
</protein>
<keyword evidence="4" id="KW-1185">Reference proteome</keyword>
<proteinExistence type="predicted"/>
<dbReference type="Proteomes" id="UP000078428">
    <property type="component" value="Unassembled WGS sequence"/>
</dbReference>
<dbReference type="GO" id="GO:0009244">
    <property type="term" value="P:lipopolysaccharide core region biosynthetic process"/>
    <property type="evidence" value="ECO:0007669"/>
    <property type="project" value="TreeGrafter"/>
</dbReference>
<evidence type="ECO:0000256" key="2">
    <source>
        <dbReference type="ARBA" id="ARBA00022679"/>
    </source>
</evidence>
<dbReference type="Pfam" id="PF01075">
    <property type="entry name" value="Glyco_transf_9"/>
    <property type="match status" value="1"/>
</dbReference>
<comment type="caution">
    <text evidence="3">The sequence shown here is derived from an EMBL/GenBank/DDBJ whole genome shotgun (WGS) entry which is preliminary data.</text>
</comment>
<dbReference type="InterPro" id="IPR002201">
    <property type="entry name" value="Glyco_trans_9"/>
</dbReference>
<keyword evidence="2 3" id="KW-0808">Transferase</keyword>
<organism evidence="3 4">
    <name type="scientific">Paramagnetospirillum marisnigri</name>
    <dbReference type="NCBI Taxonomy" id="1285242"/>
    <lineage>
        <taxon>Bacteria</taxon>
        <taxon>Pseudomonadati</taxon>
        <taxon>Pseudomonadota</taxon>
        <taxon>Alphaproteobacteria</taxon>
        <taxon>Rhodospirillales</taxon>
        <taxon>Magnetospirillaceae</taxon>
        <taxon>Paramagnetospirillum</taxon>
    </lineage>
</organism>
<dbReference type="GO" id="GO:0008713">
    <property type="term" value="F:ADP-heptose-lipopolysaccharide heptosyltransferase activity"/>
    <property type="evidence" value="ECO:0007669"/>
    <property type="project" value="TreeGrafter"/>
</dbReference>
<dbReference type="Gene3D" id="3.40.50.2000">
    <property type="entry name" value="Glycogen Phosphorylase B"/>
    <property type="match status" value="2"/>
</dbReference>
<dbReference type="GO" id="GO:0005829">
    <property type="term" value="C:cytosol"/>
    <property type="evidence" value="ECO:0007669"/>
    <property type="project" value="TreeGrafter"/>
</dbReference>
<sequence>MSLFPRGMRRRWWMFRPIDALVALWPAPRERKGVLVVRMDGIGDMVMFRAALEHYPDAFGVAKSEITVLGCNSWKPLADQVFPGFKVVAIDEHAFEKKWLYRLKIALMVRRQGFQVAVCDMFMRKTLTADSLVWASRAEQRIVCTPFITERTKAEYAWYLAKATRVIDTGPYPTHEGLRHFTFLQALTGTRMPPEVPAIPWRNEPPALPEGGAYVVMNFGSNEPGRRWPFAQFLDLARHCLEAGLRVVFVGARQEDFAKPAIAALDHPGVVDTIGSLKLPQLVDVLKHAACVVSNDTGPGHLAIGVGAATVLLAGGGHFGCFVPYPESIRPPRAVFLNHEMDCYHCLWRCPKRASDADAFPCVAGISVQRVWEAVRGLVSPS</sequence>
<gene>
    <name evidence="3" type="ORF">A6A04_00465</name>
</gene>